<sequence>MNIESLKMVVDINRDGSYSLWELWEAVTFVYRLPGNLMVEGLGNIPYVADFLGIQASSATGYASLNSLWAIGLSLLFWMLAIFTVLTLGSPEAPEAESPELNPDDVAKPVKLSPALPSRPVGAAMQTRAHLPVSRSSYAISGRKPRKQRPAHHWVHNLIRHAK</sequence>
<accession>A0A410G8U6</accession>
<dbReference type="Proteomes" id="UP000283474">
    <property type="component" value="Chromosome"/>
</dbReference>
<protein>
    <submittedName>
        <fullName evidence="2">Uncharacterized protein</fullName>
    </submittedName>
</protein>
<feature type="transmembrane region" description="Helical" evidence="1">
    <location>
        <begin position="68"/>
        <end position="88"/>
    </location>
</feature>
<dbReference type="EMBL" id="CP022987">
    <property type="protein sequence ID" value="QAA92691.1"/>
    <property type="molecule type" value="Genomic_DNA"/>
</dbReference>
<evidence type="ECO:0000256" key="1">
    <source>
        <dbReference type="SAM" id="Phobius"/>
    </source>
</evidence>
<name>A0A410G8U6_9BURK</name>
<keyword evidence="1" id="KW-0812">Transmembrane</keyword>
<dbReference type="KEGG" id="pus:CKA81_01655"/>
<evidence type="ECO:0000313" key="2">
    <source>
        <dbReference type="EMBL" id="QAA92691.1"/>
    </source>
</evidence>
<dbReference type="RefSeq" id="WP_128353744.1">
    <property type="nucleotide sequence ID" value="NZ_CP022987.1"/>
</dbReference>
<keyword evidence="1" id="KW-0472">Membrane</keyword>
<keyword evidence="3" id="KW-1185">Reference proteome</keyword>
<evidence type="ECO:0000313" key="3">
    <source>
        <dbReference type="Proteomes" id="UP000283474"/>
    </source>
</evidence>
<keyword evidence="1" id="KW-1133">Transmembrane helix</keyword>
<proteinExistence type="predicted"/>
<dbReference type="OrthoDB" id="8688608at2"/>
<gene>
    <name evidence="2" type="ORF">CKA81_01655</name>
</gene>
<reference evidence="2 3" key="1">
    <citation type="submission" date="2017-08" db="EMBL/GenBank/DDBJ databases">
        <authorList>
            <person name="Park S.-J."/>
            <person name="Kim H."/>
        </authorList>
    </citation>
    <scope>NUCLEOTIDE SEQUENCE [LARGE SCALE GENOMIC DNA]</scope>
    <source>
        <strain evidence="3">ye3</strain>
    </source>
</reference>
<dbReference type="AlphaFoldDB" id="A0A410G8U6"/>
<organism evidence="2 3">
    <name type="scientific">Pollutimonas thiosulfatoxidans</name>
    <dbReference type="NCBI Taxonomy" id="2028345"/>
    <lineage>
        <taxon>Bacteria</taxon>
        <taxon>Pseudomonadati</taxon>
        <taxon>Pseudomonadota</taxon>
        <taxon>Betaproteobacteria</taxon>
        <taxon>Burkholderiales</taxon>
        <taxon>Alcaligenaceae</taxon>
        <taxon>Pollutimonas</taxon>
    </lineage>
</organism>